<evidence type="ECO:0000313" key="5">
    <source>
        <dbReference type="Proteomes" id="UP000583752"/>
    </source>
</evidence>
<dbReference type="GO" id="GO:0008168">
    <property type="term" value="F:methyltransferase activity"/>
    <property type="evidence" value="ECO:0007669"/>
    <property type="project" value="UniProtKB-KW"/>
</dbReference>
<dbReference type="Pfam" id="PF13649">
    <property type="entry name" value="Methyltransf_25"/>
    <property type="match status" value="1"/>
</dbReference>
<name>A0A848HPG8_9BURK</name>
<sequence length="206" mass="23074">MDELDDIAQRTLAHYERNAQQFFAGTIGHDVSQNIAALLGAIQVQAPFTILDLGCGPGRDLKTFASMGHRAIGVDGAQRFVDMAREYSGCEVWRQDLLHLDLAPAMFDGIFANAVLFHVPSAALPQVLDRLYAALKPGGVLFSSNPRGRNEEGWNGERYGSYYDYETWERFVTAAGFVSLHHYYRPEGLPREQQPWLASVWRKPAD</sequence>
<evidence type="ECO:0000313" key="4">
    <source>
        <dbReference type="EMBL" id="NML62019.1"/>
    </source>
</evidence>
<comment type="caution">
    <text evidence="4">The sequence shown here is derived from an EMBL/GenBank/DDBJ whole genome shotgun (WGS) entry which is preliminary data.</text>
</comment>
<protein>
    <submittedName>
        <fullName evidence="4">Class I SAM-dependent methyltransferase</fullName>
    </submittedName>
</protein>
<dbReference type="Gene3D" id="3.40.50.150">
    <property type="entry name" value="Vaccinia Virus protein VP39"/>
    <property type="match status" value="1"/>
</dbReference>
<keyword evidence="1 4" id="KW-0489">Methyltransferase</keyword>
<dbReference type="EMBL" id="JABBGG010000007">
    <property type="protein sequence ID" value="NML62019.1"/>
    <property type="molecule type" value="Genomic_DNA"/>
</dbReference>
<gene>
    <name evidence="4" type="ORF">HHL21_13225</name>
</gene>
<evidence type="ECO:0000256" key="1">
    <source>
        <dbReference type="ARBA" id="ARBA00022603"/>
    </source>
</evidence>
<dbReference type="CDD" id="cd02440">
    <property type="entry name" value="AdoMet_MTases"/>
    <property type="match status" value="1"/>
</dbReference>
<dbReference type="GO" id="GO:0032259">
    <property type="term" value="P:methylation"/>
    <property type="evidence" value="ECO:0007669"/>
    <property type="project" value="UniProtKB-KW"/>
</dbReference>
<evidence type="ECO:0000259" key="3">
    <source>
        <dbReference type="Pfam" id="PF13649"/>
    </source>
</evidence>
<reference evidence="4 5" key="1">
    <citation type="submission" date="2020-04" db="EMBL/GenBank/DDBJ databases">
        <title>Massilia sp. RP-1-19 isolated from soil.</title>
        <authorList>
            <person name="Dahal R.H."/>
        </authorList>
    </citation>
    <scope>NUCLEOTIDE SEQUENCE [LARGE SCALE GENOMIC DNA]</scope>
    <source>
        <strain evidence="4 5">RP-1-19</strain>
    </source>
</reference>
<proteinExistence type="predicted"/>
<dbReference type="PANTHER" id="PTHR43861:SF1">
    <property type="entry name" value="TRANS-ACONITATE 2-METHYLTRANSFERASE"/>
    <property type="match status" value="1"/>
</dbReference>
<dbReference type="PANTHER" id="PTHR43861">
    <property type="entry name" value="TRANS-ACONITATE 2-METHYLTRANSFERASE-RELATED"/>
    <property type="match status" value="1"/>
</dbReference>
<accession>A0A848HPG8</accession>
<feature type="domain" description="Methyltransferase" evidence="3">
    <location>
        <begin position="50"/>
        <end position="139"/>
    </location>
</feature>
<dbReference type="RefSeq" id="WP_169466564.1">
    <property type="nucleotide sequence ID" value="NZ_JABBGG010000007.1"/>
</dbReference>
<dbReference type="AlphaFoldDB" id="A0A848HPG8"/>
<dbReference type="SUPFAM" id="SSF53335">
    <property type="entry name" value="S-adenosyl-L-methionine-dependent methyltransferases"/>
    <property type="match status" value="1"/>
</dbReference>
<evidence type="ECO:0000256" key="2">
    <source>
        <dbReference type="ARBA" id="ARBA00022679"/>
    </source>
</evidence>
<dbReference type="InterPro" id="IPR029063">
    <property type="entry name" value="SAM-dependent_MTases_sf"/>
</dbReference>
<dbReference type="InterPro" id="IPR041698">
    <property type="entry name" value="Methyltransf_25"/>
</dbReference>
<keyword evidence="2 4" id="KW-0808">Transferase</keyword>
<dbReference type="Proteomes" id="UP000583752">
    <property type="component" value="Unassembled WGS sequence"/>
</dbReference>
<keyword evidence="5" id="KW-1185">Reference proteome</keyword>
<organism evidence="4 5">
    <name type="scientific">Massilia polaris</name>
    <dbReference type="NCBI Taxonomy" id="2728846"/>
    <lineage>
        <taxon>Bacteria</taxon>
        <taxon>Pseudomonadati</taxon>
        <taxon>Pseudomonadota</taxon>
        <taxon>Betaproteobacteria</taxon>
        <taxon>Burkholderiales</taxon>
        <taxon>Oxalobacteraceae</taxon>
        <taxon>Telluria group</taxon>
        <taxon>Massilia</taxon>
    </lineage>
</organism>